<dbReference type="GO" id="GO:1990351">
    <property type="term" value="C:transporter complex"/>
    <property type="evidence" value="ECO:0007669"/>
    <property type="project" value="TreeGrafter"/>
</dbReference>
<dbReference type="GO" id="GO:0015920">
    <property type="term" value="P:lipopolysaccharide transport"/>
    <property type="evidence" value="ECO:0007669"/>
    <property type="project" value="TreeGrafter"/>
</dbReference>
<comment type="similarity">
    <text evidence="6">Belongs to the LptE lipoprotein family.</text>
</comment>
<comment type="subunit">
    <text evidence="6">Component of the lipopolysaccharide transport and assembly complex. Interacts with LptD.</text>
</comment>
<protein>
    <recommendedName>
        <fullName evidence="6">LPS-assembly lipoprotein LptE</fullName>
    </recommendedName>
</protein>
<proteinExistence type="inferred from homology"/>
<evidence type="ECO:0000313" key="8">
    <source>
        <dbReference type="EMBL" id="GGI20354.1"/>
    </source>
</evidence>
<dbReference type="PROSITE" id="PS51257">
    <property type="entry name" value="PROKAR_LIPOPROTEIN"/>
    <property type="match status" value="1"/>
</dbReference>
<evidence type="ECO:0000256" key="1">
    <source>
        <dbReference type="ARBA" id="ARBA00022729"/>
    </source>
</evidence>
<dbReference type="GO" id="GO:0043165">
    <property type="term" value="P:Gram-negative-bacterium-type cell outer membrane assembly"/>
    <property type="evidence" value="ECO:0007669"/>
    <property type="project" value="UniProtKB-UniRule"/>
</dbReference>
<evidence type="ECO:0000256" key="2">
    <source>
        <dbReference type="ARBA" id="ARBA00023136"/>
    </source>
</evidence>
<evidence type="ECO:0000256" key="5">
    <source>
        <dbReference type="ARBA" id="ARBA00023288"/>
    </source>
</evidence>
<gene>
    <name evidence="6" type="primary">lptE</name>
    <name evidence="8" type="ORF">GCM10008066_23610</name>
</gene>
<keyword evidence="2 6" id="KW-0472">Membrane</keyword>
<comment type="caution">
    <text evidence="8">The sequence shown here is derived from an EMBL/GenBank/DDBJ whole genome shotgun (WGS) entry which is preliminary data.</text>
</comment>
<dbReference type="Gene3D" id="3.30.160.150">
    <property type="entry name" value="Lipoprotein like domain"/>
    <property type="match status" value="1"/>
</dbReference>
<dbReference type="PANTHER" id="PTHR38098">
    <property type="entry name" value="LPS-ASSEMBLY LIPOPROTEIN LPTE"/>
    <property type="match status" value="1"/>
</dbReference>
<sequence>MLKKRRLLCLALGSTSLLTACGFKLRGSLLGNDLPFKTLYIEIPPTSTLGVELRRNIRGSGEVQLKEIREEAEAILAVTSETREKVILSLNSQGRVREFAIHYRVTIRVLDNKNAELLPPTQISLRRDITYNENQVLAKEAEEVMLYKDMQSDAVQQILRRVASIQRPTSAATPQ</sequence>
<keyword evidence="5 6" id="KW-0449">Lipoprotein</keyword>
<dbReference type="AlphaFoldDB" id="A0A8J3F716"/>
<dbReference type="GO" id="GO:0009279">
    <property type="term" value="C:cell outer membrane"/>
    <property type="evidence" value="ECO:0007669"/>
    <property type="project" value="UniProtKB-SubCell"/>
</dbReference>
<comment type="subcellular location">
    <subcellularLocation>
        <location evidence="6">Cell outer membrane</location>
        <topology evidence="6">Lipid-anchor</topology>
    </subcellularLocation>
</comment>
<dbReference type="RefSeq" id="WP_188381545.1">
    <property type="nucleotide sequence ID" value="NZ_BMDI01000002.1"/>
</dbReference>
<feature type="chain" id="PRO_5035295568" description="LPS-assembly lipoprotein LptE" evidence="7">
    <location>
        <begin position="20"/>
        <end position="175"/>
    </location>
</feature>
<comment type="function">
    <text evidence="6">Together with LptD, is involved in the assembly of lipopolysaccharide (LPS) at the surface of the outer membrane. Required for the proper assembly of LptD. Binds LPS and may serve as the LPS recognition site at the outer membrane.</text>
</comment>
<evidence type="ECO:0000313" key="9">
    <source>
        <dbReference type="Proteomes" id="UP000642180"/>
    </source>
</evidence>
<dbReference type="Pfam" id="PF04390">
    <property type="entry name" value="LptE"/>
    <property type="match status" value="1"/>
</dbReference>
<dbReference type="HAMAP" id="MF_01186">
    <property type="entry name" value="LPS_assembly_LptE"/>
    <property type="match status" value="1"/>
</dbReference>
<dbReference type="GO" id="GO:0001530">
    <property type="term" value="F:lipopolysaccharide binding"/>
    <property type="evidence" value="ECO:0007669"/>
    <property type="project" value="TreeGrafter"/>
</dbReference>
<name>A0A8J3F716_9BURK</name>
<accession>A0A8J3F716</accession>
<evidence type="ECO:0000256" key="6">
    <source>
        <dbReference type="HAMAP-Rule" id="MF_01186"/>
    </source>
</evidence>
<feature type="signal peptide" evidence="7">
    <location>
        <begin position="1"/>
        <end position="19"/>
    </location>
</feature>
<keyword evidence="3 6" id="KW-0564">Palmitate</keyword>
<keyword evidence="1 6" id="KW-0732">Signal</keyword>
<evidence type="ECO:0000256" key="7">
    <source>
        <dbReference type="SAM" id="SignalP"/>
    </source>
</evidence>
<evidence type="ECO:0000256" key="3">
    <source>
        <dbReference type="ARBA" id="ARBA00023139"/>
    </source>
</evidence>
<dbReference type="InterPro" id="IPR007485">
    <property type="entry name" value="LPS_assembly_LptE"/>
</dbReference>
<dbReference type="Proteomes" id="UP000642180">
    <property type="component" value="Unassembled WGS sequence"/>
</dbReference>
<keyword evidence="4 6" id="KW-0998">Cell outer membrane</keyword>
<dbReference type="PANTHER" id="PTHR38098:SF1">
    <property type="entry name" value="LPS-ASSEMBLY LIPOPROTEIN LPTE"/>
    <property type="match status" value="1"/>
</dbReference>
<organism evidence="8 9">
    <name type="scientific">Oxalicibacterium faecigallinarum</name>
    <dbReference type="NCBI Taxonomy" id="573741"/>
    <lineage>
        <taxon>Bacteria</taxon>
        <taxon>Pseudomonadati</taxon>
        <taxon>Pseudomonadota</taxon>
        <taxon>Betaproteobacteria</taxon>
        <taxon>Burkholderiales</taxon>
        <taxon>Oxalobacteraceae</taxon>
        <taxon>Oxalicibacterium</taxon>
    </lineage>
</organism>
<reference evidence="9" key="1">
    <citation type="journal article" date="2019" name="Int. J. Syst. Evol. Microbiol.">
        <title>The Global Catalogue of Microorganisms (GCM) 10K type strain sequencing project: providing services to taxonomists for standard genome sequencing and annotation.</title>
        <authorList>
            <consortium name="The Broad Institute Genomics Platform"/>
            <consortium name="The Broad Institute Genome Sequencing Center for Infectious Disease"/>
            <person name="Wu L."/>
            <person name="Ma J."/>
        </authorList>
    </citation>
    <scope>NUCLEOTIDE SEQUENCE [LARGE SCALE GENOMIC DNA]</scope>
    <source>
        <strain evidence="9">CCM 2767</strain>
    </source>
</reference>
<evidence type="ECO:0000256" key="4">
    <source>
        <dbReference type="ARBA" id="ARBA00023237"/>
    </source>
</evidence>
<dbReference type="EMBL" id="BMDI01000002">
    <property type="protein sequence ID" value="GGI20354.1"/>
    <property type="molecule type" value="Genomic_DNA"/>
</dbReference>
<keyword evidence="9" id="KW-1185">Reference proteome</keyword>